<sequence>MSTLANPFTRVIADLNGVPARPLAEASMTELDRIRKRKEAKLYITMQQVMAQVTDLLAPGEQLINLMAMTDEQNSGMATDGIMGMYAPKSQRAKAYIKEQASLRGNRLMAFTDRRIIFFIVIEFLDDPTAYFSYKYSDIKAIALREKHLNVPSDGTRGFIHRKTVSWYFLDFQTADGHIFSESLTEANGALFKQNLLTIPGMADIEVSRRITRRNKFDFVMSNVSLGWKLLLGLLAVVFLPVLYELVKLLIHALIG</sequence>
<name>A0ABW4CFV8_9LACO</name>
<gene>
    <name evidence="2" type="ORF">ACFQ4P_00735</name>
</gene>
<feature type="transmembrane region" description="Helical" evidence="1">
    <location>
        <begin position="219"/>
        <end position="244"/>
    </location>
</feature>
<keyword evidence="1" id="KW-1133">Transmembrane helix</keyword>
<evidence type="ECO:0000256" key="1">
    <source>
        <dbReference type="SAM" id="Phobius"/>
    </source>
</evidence>
<dbReference type="EMBL" id="JBHTOC010000001">
    <property type="protein sequence ID" value="MFD1428771.1"/>
    <property type="molecule type" value="Genomic_DNA"/>
</dbReference>
<protein>
    <submittedName>
        <fullName evidence="2">Uncharacterized protein</fullName>
    </submittedName>
</protein>
<organism evidence="2 3">
    <name type="scientific">Lacticaseibacillus mingshuiensis</name>
    <dbReference type="NCBI Taxonomy" id="2799574"/>
    <lineage>
        <taxon>Bacteria</taxon>
        <taxon>Bacillati</taxon>
        <taxon>Bacillota</taxon>
        <taxon>Bacilli</taxon>
        <taxon>Lactobacillales</taxon>
        <taxon>Lactobacillaceae</taxon>
        <taxon>Lacticaseibacillus</taxon>
    </lineage>
</organism>
<keyword evidence="1" id="KW-0812">Transmembrane</keyword>
<dbReference type="RefSeq" id="WP_203625782.1">
    <property type="nucleotide sequence ID" value="NZ_BOLQ01000001.1"/>
</dbReference>
<evidence type="ECO:0000313" key="3">
    <source>
        <dbReference type="Proteomes" id="UP001597196"/>
    </source>
</evidence>
<evidence type="ECO:0000313" key="2">
    <source>
        <dbReference type="EMBL" id="MFD1428771.1"/>
    </source>
</evidence>
<proteinExistence type="predicted"/>
<reference evidence="3" key="1">
    <citation type="journal article" date="2019" name="Int. J. Syst. Evol. Microbiol.">
        <title>The Global Catalogue of Microorganisms (GCM) 10K type strain sequencing project: providing services to taxonomists for standard genome sequencing and annotation.</title>
        <authorList>
            <consortium name="The Broad Institute Genomics Platform"/>
            <consortium name="The Broad Institute Genome Sequencing Center for Infectious Disease"/>
            <person name="Wu L."/>
            <person name="Ma J."/>
        </authorList>
    </citation>
    <scope>NUCLEOTIDE SEQUENCE [LARGE SCALE GENOMIC DNA]</scope>
    <source>
        <strain evidence="3">CCM 8980</strain>
    </source>
</reference>
<keyword evidence="3" id="KW-1185">Reference proteome</keyword>
<accession>A0ABW4CFV8</accession>
<dbReference type="Proteomes" id="UP001597196">
    <property type="component" value="Unassembled WGS sequence"/>
</dbReference>
<keyword evidence="1" id="KW-0472">Membrane</keyword>
<comment type="caution">
    <text evidence="2">The sequence shown here is derived from an EMBL/GenBank/DDBJ whole genome shotgun (WGS) entry which is preliminary data.</text>
</comment>